<dbReference type="EMBL" id="CADCTK010000779">
    <property type="protein sequence ID" value="CAA9280456.1"/>
    <property type="molecule type" value="Genomic_DNA"/>
</dbReference>
<dbReference type="AlphaFoldDB" id="A0A6J4JI41"/>
<feature type="non-terminal residue" evidence="2">
    <location>
        <position position="50"/>
    </location>
</feature>
<name>A0A6J4JI41_9CHLR</name>
<sequence>GQATVRRGSPQATTRPATRAQECAARASIYSGDVQQYADHHHGPDGQRGG</sequence>
<feature type="region of interest" description="Disordered" evidence="1">
    <location>
        <begin position="1"/>
        <end position="22"/>
    </location>
</feature>
<gene>
    <name evidence="2" type="ORF">AVDCRST_MAG26-3333</name>
</gene>
<feature type="non-terminal residue" evidence="2">
    <location>
        <position position="1"/>
    </location>
</feature>
<dbReference type="GO" id="GO:0005840">
    <property type="term" value="C:ribosome"/>
    <property type="evidence" value="ECO:0007669"/>
    <property type="project" value="UniProtKB-KW"/>
</dbReference>
<organism evidence="2">
    <name type="scientific">uncultured Chloroflexia bacterium</name>
    <dbReference type="NCBI Taxonomy" id="1672391"/>
    <lineage>
        <taxon>Bacteria</taxon>
        <taxon>Bacillati</taxon>
        <taxon>Chloroflexota</taxon>
        <taxon>Chloroflexia</taxon>
        <taxon>environmental samples</taxon>
    </lineage>
</organism>
<evidence type="ECO:0000256" key="1">
    <source>
        <dbReference type="SAM" id="MobiDB-lite"/>
    </source>
</evidence>
<keyword evidence="2" id="KW-0689">Ribosomal protein</keyword>
<proteinExistence type="predicted"/>
<protein>
    <submittedName>
        <fullName evidence="2">SSU ribosomal protein S11p (S14e)</fullName>
    </submittedName>
</protein>
<accession>A0A6J4JI41</accession>
<reference evidence="2" key="1">
    <citation type="submission" date="2020-02" db="EMBL/GenBank/DDBJ databases">
        <authorList>
            <person name="Meier V. D."/>
        </authorList>
    </citation>
    <scope>NUCLEOTIDE SEQUENCE</scope>
    <source>
        <strain evidence="2">AVDCRST_MAG26</strain>
    </source>
</reference>
<keyword evidence="2" id="KW-0687">Ribonucleoprotein</keyword>
<evidence type="ECO:0000313" key="2">
    <source>
        <dbReference type="EMBL" id="CAA9280456.1"/>
    </source>
</evidence>